<evidence type="ECO:0000256" key="3">
    <source>
        <dbReference type="ARBA" id="ARBA00022723"/>
    </source>
</evidence>
<evidence type="ECO:0000256" key="4">
    <source>
        <dbReference type="ARBA" id="ARBA00022771"/>
    </source>
</evidence>
<dbReference type="Pfam" id="PF13771">
    <property type="entry name" value="zf-HC5HC2H"/>
    <property type="match status" value="1"/>
</dbReference>
<feature type="compositionally biased region" description="Low complexity" evidence="7">
    <location>
        <begin position="827"/>
        <end position="843"/>
    </location>
</feature>
<feature type="region of interest" description="Disordered" evidence="7">
    <location>
        <begin position="456"/>
        <end position="540"/>
    </location>
</feature>
<dbReference type="GO" id="GO:0010468">
    <property type="term" value="P:regulation of gene expression"/>
    <property type="evidence" value="ECO:0007669"/>
    <property type="project" value="TreeGrafter"/>
</dbReference>
<feature type="compositionally biased region" description="Low complexity" evidence="7">
    <location>
        <begin position="464"/>
        <end position="480"/>
    </location>
</feature>
<dbReference type="GO" id="GO:0000785">
    <property type="term" value="C:chromatin"/>
    <property type="evidence" value="ECO:0007669"/>
    <property type="project" value="TreeGrafter"/>
</dbReference>
<keyword evidence="5" id="KW-0862">Zinc</keyword>
<keyword evidence="3" id="KW-0479">Metal-binding</keyword>
<evidence type="ECO:0000256" key="1">
    <source>
        <dbReference type="ARBA" id="ARBA00009711"/>
    </source>
</evidence>
<feature type="domain" description="JmjC" evidence="9">
    <location>
        <begin position="271"/>
        <end position="437"/>
    </location>
</feature>
<dbReference type="Gene3D" id="3.30.40.10">
    <property type="entry name" value="Zinc/RING finger domain, C3HC4 (zinc finger)"/>
    <property type="match status" value="1"/>
</dbReference>
<dbReference type="Pfam" id="PF02375">
    <property type="entry name" value="JmjN"/>
    <property type="match status" value="1"/>
</dbReference>
<dbReference type="InterPro" id="IPR003349">
    <property type="entry name" value="JmjN"/>
</dbReference>
<evidence type="ECO:0000313" key="11">
    <source>
        <dbReference type="EMBL" id="AUT12060.1"/>
    </source>
</evidence>
<dbReference type="PANTHER" id="PTHR10694">
    <property type="entry name" value="LYSINE-SPECIFIC DEMETHYLASE"/>
    <property type="match status" value="1"/>
</dbReference>
<reference evidence="11" key="1">
    <citation type="submission" date="2017-12" db="EMBL/GenBank/DDBJ databases">
        <authorList>
            <person name="Hurst M.R.H."/>
        </authorList>
    </citation>
    <scope>NUCLEOTIDE SEQUENCE</scope>
</reference>
<proteinExistence type="inferred from homology"/>
<evidence type="ECO:0000259" key="10">
    <source>
        <dbReference type="PROSITE" id="PS51805"/>
    </source>
</evidence>
<dbReference type="GO" id="GO:0005634">
    <property type="term" value="C:nucleus"/>
    <property type="evidence" value="ECO:0007669"/>
    <property type="project" value="TreeGrafter"/>
</dbReference>
<feature type="region of interest" description="Disordered" evidence="7">
    <location>
        <begin position="817"/>
        <end position="882"/>
    </location>
</feature>
<accession>A0A2I8B348</accession>
<feature type="compositionally biased region" description="Low complexity" evidence="7">
    <location>
        <begin position="518"/>
        <end position="532"/>
    </location>
</feature>
<evidence type="ECO:0000256" key="7">
    <source>
        <dbReference type="SAM" id="MobiDB-lite"/>
    </source>
</evidence>
<dbReference type="EMBL" id="MG670543">
    <property type="protein sequence ID" value="AUT12060.1"/>
    <property type="molecule type" value="Genomic_DNA"/>
</dbReference>
<keyword evidence="4" id="KW-0863">Zinc-finger</keyword>
<feature type="compositionally biased region" description="Low complexity" evidence="7">
    <location>
        <begin position="856"/>
        <end position="873"/>
    </location>
</feature>
<dbReference type="GO" id="GO:0051864">
    <property type="term" value="F:histone H3K36 demethylase activity"/>
    <property type="evidence" value="ECO:0007669"/>
    <property type="project" value="TreeGrafter"/>
</dbReference>
<dbReference type="PANTHER" id="PTHR10694:SF7">
    <property type="entry name" value="[HISTONE H3]-TRIMETHYL-L-LYSINE(9) DEMETHYLASE"/>
    <property type="match status" value="1"/>
</dbReference>
<sequence>MSSTSTPSLTTSPSRSPSPSIPVQPDHFYRSTEDPAPTPNAQGWFDPDDDLLATRGIPVFKPTMDEFRNFEEYMNRVECWGSKSGIVKIIPPKEWTDALPPMKEQLNGVKIKTPIEQQIHGTGGHFRQENMEKRKYMSVREWVEHCAKDEYRAPGVSEVGLRSGGKIRTTKTRRSRSETGDALDDAGTPQYNAQTDAKKRQSREANQAAKNKRDAEFLETFQPHIDWLPPGTIPEDYTPKFCEDLARQFWRNCGIGKPPWYGADSQGSLFTDETESWNVAHLDSALSRLLPASDQGLPGVNTPYLYWGMWRATFAWHVEDMDLFSINYIHFGAPKFWYAIPQGRASPFEQSMKGLFPTDGKRCSQFLRHKQFLVSPSKLAKDSCAPNHCVQQPGEFMITYPRGYHAGFNLGLNCAESVNFALDSWIAVGRTAKACECVSDSVRIDVDQLIRDRQAEAQAQTEWTVPSPSKPPSSRKTSVPAVSVIIPARPKKRLHAEVAGPSSTATTSAPSRAKKARPSSSKIASSSKLPPKGAGGSKLTIKLGPRPEVEHYPCCLCVSSEQEGLLPVLYPPYTRKEAMEAAGHPTQWLAHRGCADVIPETWVDEMDLPDGRKGEVVCGVEWIVKDRWNLKCTACTKTRAKAHGAPIQCTKGKCLKAFHVSCAKAGQELGILYRVLHVSENEVVLKDPREMHVDPLHGQGYDTGGTVLKIIKKTEVEILCTQHNPDVAAAKKASKLDKIRKDLLALPPSSLIRIRISAGLFEVSLLRVIEERGSVEVVWDRDAAGNTVKREFKWGSVLMGNADGAVIRKTDVQQHAPLPAPTSLTLSVPSQSQASTSQSPSSTIVGTPHPSGMPAPSMHSPSQSLSSASPNTPYGIPSYPTAPHPVQSFGGGWYAHTPTHGGPPVYGYNPPPPPPLGATAYPWQHTYQTYGGGVPR</sequence>
<protein>
    <recommendedName>
        <fullName evidence="2">[histone H3]-trimethyl-L-lysine(9) demethylase</fullName>
        <ecNumber evidence="2">1.14.11.66</ecNumber>
    </recommendedName>
</protein>
<dbReference type="InterPro" id="IPR013083">
    <property type="entry name" value="Znf_RING/FYVE/PHD"/>
</dbReference>
<dbReference type="InterPro" id="IPR034732">
    <property type="entry name" value="EPHD"/>
</dbReference>
<comment type="similarity">
    <text evidence="1">Belongs to the JHDM3 histone demethylase family.</text>
</comment>
<dbReference type="GO" id="GO:0140684">
    <property type="term" value="F:histone H3K9me2/H3K9me3 demethylase activity"/>
    <property type="evidence" value="ECO:0007669"/>
    <property type="project" value="UniProtKB-EC"/>
</dbReference>
<feature type="domain" description="JmjN" evidence="8">
    <location>
        <begin position="57"/>
        <end position="98"/>
    </location>
</feature>
<evidence type="ECO:0000259" key="8">
    <source>
        <dbReference type="PROSITE" id="PS51183"/>
    </source>
</evidence>
<feature type="compositionally biased region" description="Low complexity" evidence="7">
    <location>
        <begin position="1"/>
        <end position="18"/>
    </location>
</feature>
<name>A0A2I8B348_FLAVE</name>
<dbReference type="GO" id="GO:0008270">
    <property type="term" value="F:zinc ion binding"/>
    <property type="evidence" value="ECO:0007669"/>
    <property type="project" value="UniProtKB-KW"/>
</dbReference>
<dbReference type="PROSITE" id="PS51184">
    <property type="entry name" value="JMJC"/>
    <property type="match status" value="1"/>
</dbReference>
<dbReference type="CDD" id="cd15571">
    <property type="entry name" value="ePHD"/>
    <property type="match status" value="1"/>
</dbReference>
<dbReference type="SUPFAM" id="SSF51197">
    <property type="entry name" value="Clavaminate synthase-like"/>
    <property type="match status" value="1"/>
</dbReference>
<dbReference type="Pfam" id="PF02373">
    <property type="entry name" value="JmjC"/>
    <property type="match status" value="1"/>
</dbReference>
<feature type="compositionally biased region" description="Low complexity" evidence="7">
    <location>
        <begin position="501"/>
        <end position="511"/>
    </location>
</feature>
<evidence type="ECO:0000256" key="6">
    <source>
        <dbReference type="ARBA" id="ARBA00049349"/>
    </source>
</evidence>
<evidence type="ECO:0000256" key="5">
    <source>
        <dbReference type="ARBA" id="ARBA00022833"/>
    </source>
</evidence>
<feature type="domain" description="PHD-type" evidence="10">
    <location>
        <begin position="552"/>
        <end position="693"/>
    </location>
</feature>
<dbReference type="PROSITE" id="PS51183">
    <property type="entry name" value="JMJN"/>
    <property type="match status" value="1"/>
</dbReference>
<dbReference type="EC" id="1.14.11.66" evidence="2"/>
<feature type="region of interest" description="Disordered" evidence="7">
    <location>
        <begin position="1"/>
        <end position="48"/>
    </location>
</feature>
<evidence type="ECO:0000259" key="9">
    <source>
        <dbReference type="PROSITE" id="PS51184"/>
    </source>
</evidence>
<evidence type="ECO:0000256" key="2">
    <source>
        <dbReference type="ARBA" id="ARBA00012900"/>
    </source>
</evidence>
<dbReference type="SMART" id="SM00545">
    <property type="entry name" value="JmjN"/>
    <property type="match status" value="1"/>
</dbReference>
<dbReference type="PROSITE" id="PS51805">
    <property type="entry name" value="EPHD"/>
    <property type="match status" value="1"/>
</dbReference>
<feature type="region of interest" description="Disordered" evidence="7">
    <location>
        <begin position="157"/>
        <end position="214"/>
    </location>
</feature>
<dbReference type="SMART" id="SM00558">
    <property type="entry name" value="JmjC"/>
    <property type="match status" value="1"/>
</dbReference>
<dbReference type="InterPro" id="IPR003347">
    <property type="entry name" value="JmjC_dom"/>
</dbReference>
<comment type="catalytic activity">
    <reaction evidence="6">
        <text>N(6),N(6),N(6)-trimethyl-L-lysyl(9)-[histone H3] + 2 2-oxoglutarate + 2 O2 = N(6)-methyl-L-lysyl(9)-[histone H3] + 2 formaldehyde + 2 succinate + 2 CO2</text>
        <dbReference type="Rhea" id="RHEA:60200"/>
        <dbReference type="Rhea" id="RHEA-COMP:15538"/>
        <dbReference type="Rhea" id="RHEA-COMP:15542"/>
        <dbReference type="ChEBI" id="CHEBI:15379"/>
        <dbReference type="ChEBI" id="CHEBI:16526"/>
        <dbReference type="ChEBI" id="CHEBI:16810"/>
        <dbReference type="ChEBI" id="CHEBI:16842"/>
        <dbReference type="ChEBI" id="CHEBI:30031"/>
        <dbReference type="ChEBI" id="CHEBI:61929"/>
        <dbReference type="ChEBI" id="CHEBI:61961"/>
        <dbReference type="EC" id="1.14.11.66"/>
    </reaction>
</comment>
<dbReference type="AlphaFoldDB" id="A0A2I8B348"/>
<gene>
    <name evidence="11" type="primary">jmhy1</name>
</gene>
<dbReference type="Gene3D" id="2.60.120.650">
    <property type="entry name" value="Cupin"/>
    <property type="match status" value="1"/>
</dbReference>
<organism evidence="11">
    <name type="scientific">Flammulina velutipes</name>
    <name type="common">Agaricus velutipes</name>
    <dbReference type="NCBI Taxonomy" id="38945"/>
    <lineage>
        <taxon>Eukaryota</taxon>
        <taxon>Fungi</taxon>
        <taxon>Dikarya</taxon>
        <taxon>Basidiomycota</taxon>
        <taxon>Agaricomycotina</taxon>
        <taxon>Agaricomycetes</taxon>
        <taxon>Agaricomycetidae</taxon>
        <taxon>Agaricales</taxon>
        <taxon>Marasmiineae</taxon>
        <taxon>Physalacriaceae</taxon>
        <taxon>Flammulina</taxon>
    </lineage>
</organism>